<proteinExistence type="predicted"/>
<name>A0AAN7VU26_9PEZI</name>
<protein>
    <submittedName>
        <fullName evidence="1">Uncharacterized protein</fullName>
    </submittedName>
</protein>
<dbReference type="AlphaFoldDB" id="A0AAN7VU26"/>
<gene>
    <name evidence="1" type="ORF">LTR97_004866</name>
</gene>
<comment type="caution">
    <text evidence="1">The sequence shown here is derived from an EMBL/GenBank/DDBJ whole genome shotgun (WGS) entry which is preliminary data.</text>
</comment>
<accession>A0AAN7VU26</accession>
<evidence type="ECO:0000313" key="1">
    <source>
        <dbReference type="EMBL" id="KAK5702048.1"/>
    </source>
</evidence>
<evidence type="ECO:0000313" key="2">
    <source>
        <dbReference type="Proteomes" id="UP001310594"/>
    </source>
</evidence>
<dbReference type="Proteomes" id="UP001310594">
    <property type="component" value="Unassembled WGS sequence"/>
</dbReference>
<sequence>MFSSHVTDAHLLRDSYHYEAWKVSVVEKLSDNGLELRNSAPVKLDTLVWKAWQFVLLGLDALKLEFCCPICQAVEFIDLDRPMRHHLDLLANADSIRPHRWSILALYPDFVSHPVFDDDYPHSVDRTQEFHLRKIAPRIQTPASTATQARSELSTETATTADDLLFTTPEVQLAPLKEKEHAAHPHTLSETFEIGAQFRSSPFFFGSKAPMLEPGRASMQVDFESLGSYPLPFDHGR</sequence>
<dbReference type="EMBL" id="JAVRQU010000006">
    <property type="protein sequence ID" value="KAK5702048.1"/>
    <property type="molecule type" value="Genomic_DNA"/>
</dbReference>
<organism evidence="1 2">
    <name type="scientific">Elasticomyces elasticus</name>
    <dbReference type="NCBI Taxonomy" id="574655"/>
    <lineage>
        <taxon>Eukaryota</taxon>
        <taxon>Fungi</taxon>
        <taxon>Dikarya</taxon>
        <taxon>Ascomycota</taxon>
        <taxon>Pezizomycotina</taxon>
        <taxon>Dothideomycetes</taxon>
        <taxon>Dothideomycetidae</taxon>
        <taxon>Mycosphaerellales</taxon>
        <taxon>Teratosphaeriaceae</taxon>
        <taxon>Elasticomyces</taxon>
    </lineage>
</organism>
<reference evidence="1" key="1">
    <citation type="submission" date="2023-08" db="EMBL/GenBank/DDBJ databases">
        <title>Black Yeasts Isolated from many extreme environments.</title>
        <authorList>
            <person name="Coleine C."/>
            <person name="Stajich J.E."/>
            <person name="Selbmann L."/>
        </authorList>
    </citation>
    <scope>NUCLEOTIDE SEQUENCE</scope>
    <source>
        <strain evidence="1">CCFEE 5810</strain>
    </source>
</reference>